<organism evidence="10 11">
    <name type="scientific">Spodoptera littoralis</name>
    <name type="common">Egyptian cotton leafworm</name>
    <dbReference type="NCBI Taxonomy" id="7109"/>
    <lineage>
        <taxon>Eukaryota</taxon>
        <taxon>Metazoa</taxon>
        <taxon>Ecdysozoa</taxon>
        <taxon>Arthropoda</taxon>
        <taxon>Hexapoda</taxon>
        <taxon>Insecta</taxon>
        <taxon>Pterygota</taxon>
        <taxon>Neoptera</taxon>
        <taxon>Endopterygota</taxon>
        <taxon>Lepidoptera</taxon>
        <taxon>Glossata</taxon>
        <taxon>Ditrysia</taxon>
        <taxon>Noctuoidea</taxon>
        <taxon>Noctuidae</taxon>
        <taxon>Amphipyrinae</taxon>
        <taxon>Spodoptera</taxon>
    </lineage>
</organism>
<sequence>MKHANENFLYKCNQCELTFPNSWSLAYHRKKIHGKTGPDDAGATSKISRDDYRIPCRDCSEVLPNKTALYKHRKKEHSDGTTRPSSKTGPYSNEESNSGGGACTRCHATFTHAADLHKHVKSTAMRNHRLIHTGVRAWACGRCPKRFRIRSDLRTHLRLKHPATIVVVEMEGLNPTSEEIMKTLALQNVPHDKLIEITKMSFSKGTSSVIPSTARALSALSTVPRTHVACIKPTPARMLDEFQPARRGRGIAKNPRRPKILQRGETAPHENTTYPIVSGEELSDLNVQLLLRDGVLVNGNQMVQLQLDDPMLME</sequence>
<evidence type="ECO:0000259" key="9">
    <source>
        <dbReference type="PROSITE" id="PS50157"/>
    </source>
</evidence>
<protein>
    <recommendedName>
        <fullName evidence="9">C2H2-type domain-containing protein</fullName>
    </recommendedName>
</protein>
<keyword evidence="2" id="KW-0479">Metal-binding</keyword>
<comment type="subcellular location">
    <subcellularLocation>
        <location evidence="1">Nucleus</location>
    </subcellularLocation>
</comment>
<dbReference type="InterPro" id="IPR050888">
    <property type="entry name" value="ZnF_C2H2-type_TF"/>
</dbReference>
<accession>A0A9P0N5D0</accession>
<feature type="domain" description="C2H2-type" evidence="9">
    <location>
        <begin position="54"/>
        <end position="82"/>
    </location>
</feature>
<keyword evidence="11" id="KW-1185">Reference proteome</keyword>
<feature type="compositionally biased region" description="Polar residues" evidence="8">
    <location>
        <begin position="81"/>
        <end position="97"/>
    </location>
</feature>
<evidence type="ECO:0000313" key="10">
    <source>
        <dbReference type="EMBL" id="CAH1643023.1"/>
    </source>
</evidence>
<keyword evidence="3" id="KW-0677">Repeat</keyword>
<evidence type="ECO:0000256" key="4">
    <source>
        <dbReference type="ARBA" id="ARBA00022771"/>
    </source>
</evidence>
<dbReference type="GO" id="GO:0008270">
    <property type="term" value="F:zinc ion binding"/>
    <property type="evidence" value="ECO:0007669"/>
    <property type="project" value="UniProtKB-KW"/>
</dbReference>
<feature type="region of interest" description="Disordered" evidence="8">
    <location>
        <begin position="70"/>
        <end position="98"/>
    </location>
</feature>
<dbReference type="Pfam" id="PF00096">
    <property type="entry name" value="zf-C2H2"/>
    <property type="match status" value="2"/>
</dbReference>
<dbReference type="SMART" id="SM00355">
    <property type="entry name" value="ZnF_C2H2"/>
    <property type="match status" value="4"/>
</dbReference>
<evidence type="ECO:0000313" key="11">
    <source>
        <dbReference type="Proteomes" id="UP001153321"/>
    </source>
</evidence>
<evidence type="ECO:0000256" key="5">
    <source>
        <dbReference type="ARBA" id="ARBA00022833"/>
    </source>
</evidence>
<dbReference type="SUPFAM" id="SSF57667">
    <property type="entry name" value="beta-beta-alpha zinc fingers"/>
    <property type="match status" value="2"/>
</dbReference>
<evidence type="ECO:0000256" key="2">
    <source>
        <dbReference type="ARBA" id="ARBA00022723"/>
    </source>
</evidence>
<dbReference type="Gene3D" id="3.30.160.60">
    <property type="entry name" value="Classic Zinc Finger"/>
    <property type="match status" value="2"/>
</dbReference>
<dbReference type="GO" id="GO:0005634">
    <property type="term" value="C:nucleus"/>
    <property type="evidence" value="ECO:0007669"/>
    <property type="project" value="UniProtKB-SubCell"/>
</dbReference>
<dbReference type="PROSITE" id="PS00028">
    <property type="entry name" value="ZINC_FINGER_C2H2_1"/>
    <property type="match status" value="3"/>
</dbReference>
<feature type="domain" description="C2H2-type" evidence="9">
    <location>
        <begin position="101"/>
        <end position="137"/>
    </location>
</feature>
<reference evidence="10" key="1">
    <citation type="submission" date="2022-02" db="EMBL/GenBank/DDBJ databases">
        <authorList>
            <person name="King R."/>
        </authorList>
    </citation>
    <scope>NUCLEOTIDE SEQUENCE</scope>
</reference>
<keyword evidence="4 7" id="KW-0863">Zinc-finger</keyword>
<dbReference type="PROSITE" id="PS50157">
    <property type="entry name" value="ZINC_FINGER_C2H2_2"/>
    <property type="match status" value="4"/>
</dbReference>
<evidence type="ECO:0000256" key="8">
    <source>
        <dbReference type="SAM" id="MobiDB-lite"/>
    </source>
</evidence>
<gene>
    <name evidence="10" type="ORF">SPLIT_LOCUS8379</name>
</gene>
<proteinExistence type="predicted"/>
<keyword evidence="6" id="KW-0539">Nucleus</keyword>
<evidence type="ECO:0000256" key="6">
    <source>
        <dbReference type="ARBA" id="ARBA00023242"/>
    </source>
</evidence>
<dbReference type="AlphaFoldDB" id="A0A9P0N5D0"/>
<feature type="compositionally biased region" description="Basic residues" evidence="8">
    <location>
        <begin position="246"/>
        <end position="260"/>
    </location>
</feature>
<dbReference type="Proteomes" id="UP001153321">
    <property type="component" value="Chromosome 29"/>
</dbReference>
<name>A0A9P0N5D0_SPOLI</name>
<keyword evidence="5" id="KW-0862">Zinc</keyword>
<feature type="region of interest" description="Disordered" evidence="8">
    <location>
        <begin position="246"/>
        <end position="273"/>
    </location>
</feature>
<dbReference type="InterPro" id="IPR036236">
    <property type="entry name" value="Znf_C2H2_sf"/>
</dbReference>
<feature type="domain" description="C2H2-type" evidence="9">
    <location>
        <begin position="10"/>
        <end position="38"/>
    </location>
</feature>
<dbReference type="EMBL" id="LR824560">
    <property type="protein sequence ID" value="CAH1643023.1"/>
    <property type="molecule type" value="Genomic_DNA"/>
</dbReference>
<evidence type="ECO:0000256" key="1">
    <source>
        <dbReference type="ARBA" id="ARBA00004123"/>
    </source>
</evidence>
<evidence type="ECO:0000256" key="7">
    <source>
        <dbReference type="PROSITE-ProRule" id="PRU00042"/>
    </source>
</evidence>
<feature type="domain" description="C2H2-type" evidence="9">
    <location>
        <begin position="138"/>
        <end position="161"/>
    </location>
</feature>
<dbReference type="InterPro" id="IPR013087">
    <property type="entry name" value="Znf_C2H2_type"/>
</dbReference>
<evidence type="ECO:0000256" key="3">
    <source>
        <dbReference type="ARBA" id="ARBA00022737"/>
    </source>
</evidence>
<dbReference type="PANTHER" id="PTHR24406">
    <property type="entry name" value="TRANSCRIPTIONAL REPRESSOR CTCFL-RELATED"/>
    <property type="match status" value="1"/>
</dbReference>